<keyword evidence="2" id="KW-1185">Reference proteome</keyword>
<sequence>MTFMRQGNHTVHAIPKKYVEMCTPKVCNGNCASSFHPPLCSSAQWKRNPFSGKFDSFHIILRYVQQLVGAILYIKYIVEVINKTR</sequence>
<evidence type="ECO:0000313" key="2">
    <source>
        <dbReference type="Proteomes" id="UP000290289"/>
    </source>
</evidence>
<name>A0A498IP10_MALDO</name>
<accession>A0A498IP10</accession>
<gene>
    <name evidence="1" type="ORF">DVH24_013189</name>
</gene>
<comment type="caution">
    <text evidence="1">The sequence shown here is derived from an EMBL/GenBank/DDBJ whole genome shotgun (WGS) entry which is preliminary data.</text>
</comment>
<dbReference type="Gramene" id="mRNA:MD01G0073800">
    <property type="protein sequence ID" value="mRNA:MD01G0073800"/>
    <property type="gene ID" value="MD01G0073800"/>
</dbReference>
<dbReference type="EMBL" id="RDQH01000337">
    <property type="protein sequence ID" value="RXH83944.1"/>
    <property type="molecule type" value="Genomic_DNA"/>
</dbReference>
<organism evidence="1 2">
    <name type="scientific">Malus domestica</name>
    <name type="common">Apple</name>
    <name type="synonym">Pyrus malus</name>
    <dbReference type="NCBI Taxonomy" id="3750"/>
    <lineage>
        <taxon>Eukaryota</taxon>
        <taxon>Viridiplantae</taxon>
        <taxon>Streptophyta</taxon>
        <taxon>Embryophyta</taxon>
        <taxon>Tracheophyta</taxon>
        <taxon>Spermatophyta</taxon>
        <taxon>Magnoliopsida</taxon>
        <taxon>eudicotyledons</taxon>
        <taxon>Gunneridae</taxon>
        <taxon>Pentapetalae</taxon>
        <taxon>rosids</taxon>
        <taxon>fabids</taxon>
        <taxon>Rosales</taxon>
        <taxon>Rosaceae</taxon>
        <taxon>Amygdaloideae</taxon>
        <taxon>Maleae</taxon>
        <taxon>Malus</taxon>
    </lineage>
</organism>
<dbReference type="AlphaFoldDB" id="A0A498IP10"/>
<reference evidence="1 2" key="1">
    <citation type="submission" date="2018-10" db="EMBL/GenBank/DDBJ databases">
        <title>A high-quality apple genome assembly.</title>
        <authorList>
            <person name="Hu J."/>
        </authorList>
    </citation>
    <scope>NUCLEOTIDE SEQUENCE [LARGE SCALE GENOMIC DNA]</scope>
    <source>
        <strain evidence="2">cv. HFTH1</strain>
        <tissue evidence="1">Young leaf</tissue>
    </source>
</reference>
<dbReference type="Proteomes" id="UP000290289">
    <property type="component" value="Chromosome 11"/>
</dbReference>
<dbReference type="SMR" id="A0A498IP10"/>
<proteinExistence type="predicted"/>
<evidence type="ECO:0000313" key="1">
    <source>
        <dbReference type="EMBL" id="RXH83944.1"/>
    </source>
</evidence>
<protein>
    <submittedName>
        <fullName evidence="1">Uncharacterized protein</fullName>
    </submittedName>
</protein>